<evidence type="ECO:0000313" key="2">
    <source>
        <dbReference type="Proteomes" id="UP000548582"/>
    </source>
</evidence>
<reference evidence="1 2" key="1">
    <citation type="submission" date="2020-03" db="EMBL/GenBank/DDBJ databases">
        <authorList>
            <person name="Sun Q."/>
        </authorList>
    </citation>
    <scope>NUCLEOTIDE SEQUENCE [LARGE SCALE GENOMIC DNA]</scope>
    <source>
        <strain evidence="1 2">JC162</strain>
    </source>
</reference>
<organism evidence="1 2">
    <name type="scientific">Neoroseomonas marina</name>
    <dbReference type="NCBI Taxonomy" id="1232220"/>
    <lineage>
        <taxon>Bacteria</taxon>
        <taxon>Pseudomonadati</taxon>
        <taxon>Pseudomonadota</taxon>
        <taxon>Alphaproteobacteria</taxon>
        <taxon>Acetobacterales</taxon>
        <taxon>Acetobacteraceae</taxon>
        <taxon>Neoroseomonas</taxon>
    </lineage>
</organism>
<accession>A0A848EH48</accession>
<dbReference type="AlphaFoldDB" id="A0A848EH48"/>
<sequence>MNHVADRSLRWAAPLDPADQGADPLRNAAAAVELNLALAHEQGRADQVRLLHAVLALLAEPPRR</sequence>
<protein>
    <submittedName>
        <fullName evidence="1">Uncharacterized protein</fullName>
    </submittedName>
</protein>
<keyword evidence="2" id="KW-1185">Reference proteome</keyword>
<proteinExistence type="predicted"/>
<dbReference type="Proteomes" id="UP000548582">
    <property type="component" value="Unassembled WGS sequence"/>
</dbReference>
<dbReference type="EMBL" id="JABBKX010000009">
    <property type="protein sequence ID" value="NMJ43741.1"/>
    <property type="molecule type" value="Genomic_DNA"/>
</dbReference>
<gene>
    <name evidence="1" type="ORF">GWK16_21010</name>
</gene>
<dbReference type="RefSeq" id="WP_170055935.1">
    <property type="nucleotide sequence ID" value="NZ_JABBKX010000009.1"/>
</dbReference>
<name>A0A848EH48_9PROT</name>
<evidence type="ECO:0000313" key="1">
    <source>
        <dbReference type="EMBL" id="NMJ43741.1"/>
    </source>
</evidence>
<comment type="caution">
    <text evidence="1">The sequence shown here is derived from an EMBL/GenBank/DDBJ whole genome shotgun (WGS) entry which is preliminary data.</text>
</comment>